<dbReference type="Pfam" id="PF08373">
    <property type="entry name" value="RAP"/>
    <property type="match status" value="1"/>
</dbReference>
<proteinExistence type="predicted"/>
<evidence type="ECO:0000313" key="2">
    <source>
        <dbReference type="EMBL" id="CAD7413507.1"/>
    </source>
</evidence>
<dbReference type="SMART" id="SM00952">
    <property type="entry name" value="RAP"/>
    <property type="match status" value="1"/>
</dbReference>
<accession>A0A7R9DEX4</accession>
<dbReference type="EMBL" id="OC323748">
    <property type="protein sequence ID" value="CAD7413507.1"/>
    <property type="molecule type" value="Genomic_DNA"/>
</dbReference>
<feature type="domain" description="RAP" evidence="1">
    <location>
        <begin position="84"/>
        <end position="144"/>
    </location>
</feature>
<dbReference type="PROSITE" id="PS51286">
    <property type="entry name" value="RAP"/>
    <property type="match status" value="1"/>
</dbReference>
<gene>
    <name evidence="2" type="ORF">TCEB3V08_LOCUS11789</name>
</gene>
<dbReference type="AlphaFoldDB" id="A0A7R9DEX4"/>
<name>A0A7R9DEX4_TIMCR</name>
<evidence type="ECO:0000259" key="1">
    <source>
        <dbReference type="PROSITE" id="PS51286"/>
    </source>
</evidence>
<reference evidence="2" key="1">
    <citation type="submission" date="2020-11" db="EMBL/GenBank/DDBJ databases">
        <authorList>
            <person name="Tran Van P."/>
        </authorList>
    </citation>
    <scope>NUCLEOTIDE SEQUENCE</scope>
</reference>
<dbReference type="InterPro" id="IPR013584">
    <property type="entry name" value="RAP"/>
</dbReference>
<protein>
    <recommendedName>
        <fullName evidence="1">RAP domain-containing protein</fullName>
    </recommendedName>
</protein>
<organism evidence="2">
    <name type="scientific">Timema cristinae</name>
    <name type="common">Walking stick</name>
    <dbReference type="NCBI Taxonomy" id="61476"/>
    <lineage>
        <taxon>Eukaryota</taxon>
        <taxon>Metazoa</taxon>
        <taxon>Ecdysozoa</taxon>
        <taxon>Arthropoda</taxon>
        <taxon>Hexapoda</taxon>
        <taxon>Insecta</taxon>
        <taxon>Pterygota</taxon>
        <taxon>Neoptera</taxon>
        <taxon>Polyneoptera</taxon>
        <taxon>Phasmatodea</taxon>
        <taxon>Timematodea</taxon>
        <taxon>Timematoidea</taxon>
        <taxon>Timematidae</taxon>
        <taxon>Timema</taxon>
    </lineage>
</organism>
<sequence length="149" mass="17978">MRMAPSRRPMAYFEKMVGVKRPRDVWIKQLKRDLPKRDQHWKKILEEELWRYRIVWGGDFQVLLNTDKKPLWEKHETDKNVSKLAVVLLRDNDFCLNIPQLKGECQLKQRHLEMLGYQVVGIKQALWNSMYMSEPKAKLAYLEKLLWPN</sequence>